<dbReference type="SUPFAM" id="SSF48264">
    <property type="entry name" value="Cytochrome P450"/>
    <property type="match status" value="1"/>
</dbReference>
<gene>
    <name evidence="3" type="ORF">FHS75_003101</name>
</gene>
<dbReference type="Proteomes" id="UP000522081">
    <property type="component" value="Unassembled WGS sequence"/>
</dbReference>
<dbReference type="PROSITE" id="PS00086">
    <property type="entry name" value="CYTOCHROME_P450"/>
    <property type="match status" value="1"/>
</dbReference>
<dbReference type="GO" id="GO:0020037">
    <property type="term" value="F:heme binding"/>
    <property type="evidence" value="ECO:0007669"/>
    <property type="project" value="InterPro"/>
</dbReference>
<keyword evidence="2" id="KW-0408">Iron</keyword>
<keyword evidence="2" id="KW-0479">Metal-binding</keyword>
<dbReference type="PANTHER" id="PTHR46696:SF4">
    <property type="entry name" value="BIOTIN BIOSYNTHESIS CYTOCHROME P450"/>
    <property type="match status" value="1"/>
</dbReference>
<dbReference type="RefSeq" id="WP_179408561.1">
    <property type="nucleotide sequence ID" value="NZ_BMGF01000008.1"/>
</dbReference>
<sequence>MTEKQIRFDDPELLRCPYEAYARLRDGEPVFRDNATGSWVITRYEDVRDILMDPVRFGSAGYLDQVQDAVLAERAAKIRALYEEKGWLPAPALGFIDEPRHGDVRAIFEKAFRAGRIKQMDPKIRDSAYEVVRAISGKGTCDFVDTVAIPLPLKVTGLITSVPEADLPKIRKWTDAFIRRFGLMISEEEERECVLLEIEAQHYLMDIIERLRRQPEDNLLSDIVNTPMSDGSKLNDNELLSHLMADTFVGGSETTTSALSSGMRMLAEDRALWDDIAIDPDNRLRPFVEEVLRLESPVQGLYRVAREPVTLHGVDIPRGAVLNLRYAAANRDEEKFPHPARLDIGRKAPGAHLAFGSGIHHCVGATLARRELFWGFRAVFDCLDGVELDSANGFEYAPSLMLRRLASLRIRYRARQAGGGS</sequence>
<dbReference type="GO" id="GO:0005506">
    <property type="term" value="F:iron ion binding"/>
    <property type="evidence" value="ECO:0007669"/>
    <property type="project" value="InterPro"/>
</dbReference>
<dbReference type="PANTHER" id="PTHR46696">
    <property type="entry name" value="P450, PUTATIVE (EUROFUNG)-RELATED"/>
    <property type="match status" value="1"/>
</dbReference>
<evidence type="ECO:0000256" key="2">
    <source>
        <dbReference type="RuleBase" id="RU000461"/>
    </source>
</evidence>
<protein>
    <submittedName>
        <fullName evidence="3">Cytochrome P450</fullName>
    </submittedName>
</protein>
<dbReference type="InterPro" id="IPR002397">
    <property type="entry name" value="Cyt_P450_B"/>
</dbReference>
<keyword evidence="4" id="KW-1185">Reference proteome</keyword>
<keyword evidence="2" id="KW-0503">Monooxygenase</keyword>
<organism evidence="3 4">
    <name type="scientific">Novosphingobium marinum</name>
    <dbReference type="NCBI Taxonomy" id="1514948"/>
    <lineage>
        <taxon>Bacteria</taxon>
        <taxon>Pseudomonadati</taxon>
        <taxon>Pseudomonadota</taxon>
        <taxon>Alphaproteobacteria</taxon>
        <taxon>Sphingomonadales</taxon>
        <taxon>Sphingomonadaceae</taxon>
        <taxon>Novosphingobium</taxon>
    </lineage>
</organism>
<dbReference type="PRINTS" id="PR00385">
    <property type="entry name" value="P450"/>
</dbReference>
<dbReference type="AlphaFoldDB" id="A0A7Y9Y0I8"/>
<dbReference type="GO" id="GO:0036199">
    <property type="term" value="F:cholest-4-en-3-one 26-monooxygenase activity"/>
    <property type="evidence" value="ECO:0007669"/>
    <property type="project" value="TreeGrafter"/>
</dbReference>
<dbReference type="EMBL" id="JACBZF010000007">
    <property type="protein sequence ID" value="NYH96750.1"/>
    <property type="molecule type" value="Genomic_DNA"/>
</dbReference>
<name>A0A7Y9Y0I8_9SPHN</name>
<dbReference type="InterPro" id="IPR017972">
    <property type="entry name" value="Cyt_P450_CS"/>
</dbReference>
<dbReference type="InterPro" id="IPR036396">
    <property type="entry name" value="Cyt_P450_sf"/>
</dbReference>
<dbReference type="GO" id="GO:0008395">
    <property type="term" value="F:steroid hydroxylase activity"/>
    <property type="evidence" value="ECO:0007669"/>
    <property type="project" value="TreeGrafter"/>
</dbReference>
<proteinExistence type="inferred from homology"/>
<dbReference type="Gene3D" id="1.10.630.10">
    <property type="entry name" value="Cytochrome P450"/>
    <property type="match status" value="1"/>
</dbReference>
<accession>A0A7Y9Y0I8</accession>
<keyword evidence="2" id="KW-0560">Oxidoreductase</keyword>
<evidence type="ECO:0000256" key="1">
    <source>
        <dbReference type="ARBA" id="ARBA00010617"/>
    </source>
</evidence>
<comment type="caution">
    <text evidence="3">The sequence shown here is derived from an EMBL/GenBank/DDBJ whole genome shotgun (WGS) entry which is preliminary data.</text>
</comment>
<keyword evidence="2" id="KW-0349">Heme</keyword>
<reference evidence="3 4" key="1">
    <citation type="submission" date="2020-07" db="EMBL/GenBank/DDBJ databases">
        <title>Genomic Encyclopedia of Type Strains, Phase IV (KMG-IV): sequencing the most valuable type-strain genomes for metagenomic binning, comparative biology and taxonomic classification.</title>
        <authorList>
            <person name="Goeker M."/>
        </authorList>
    </citation>
    <scope>NUCLEOTIDE SEQUENCE [LARGE SCALE GENOMIC DNA]</scope>
    <source>
        <strain evidence="3 4">DSM 29043</strain>
    </source>
</reference>
<dbReference type="InterPro" id="IPR001128">
    <property type="entry name" value="Cyt_P450"/>
</dbReference>
<dbReference type="GO" id="GO:0006707">
    <property type="term" value="P:cholesterol catabolic process"/>
    <property type="evidence" value="ECO:0007669"/>
    <property type="project" value="TreeGrafter"/>
</dbReference>
<evidence type="ECO:0000313" key="4">
    <source>
        <dbReference type="Proteomes" id="UP000522081"/>
    </source>
</evidence>
<evidence type="ECO:0000313" key="3">
    <source>
        <dbReference type="EMBL" id="NYH96750.1"/>
    </source>
</evidence>
<dbReference type="PRINTS" id="PR00359">
    <property type="entry name" value="BP450"/>
</dbReference>
<comment type="similarity">
    <text evidence="1 2">Belongs to the cytochrome P450 family.</text>
</comment>
<dbReference type="Pfam" id="PF00067">
    <property type="entry name" value="p450"/>
    <property type="match status" value="1"/>
</dbReference>